<evidence type="ECO:0000256" key="2">
    <source>
        <dbReference type="SAM" id="SignalP"/>
    </source>
</evidence>
<gene>
    <name evidence="3" type="ORF">P154DRAFT_475301</name>
</gene>
<evidence type="ECO:0000256" key="1">
    <source>
        <dbReference type="ARBA" id="ARBA00008858"/>
    </source>
</evidence>
<name>A0A6A5VZA5_9PLEO</name>
<dbReference type="GO" id="GO:0008081">
    <property type="term" value="F:phosphoric diester hydrolase activity"/>
    <property type="evidence" value="ECO:0007669"/>
    <property type="project" value="InterPro"/>
</dbReference>
<dbReference type="SUPFAM" id="SSF51695">
    <property type="entry name" value="PLC-like phosphodiesterases"/>
    <property type="match status" value="1"/>
</dbReference>
<keyword evidence="2" id="KW-0732">Signal</keyword>
<dbReference type="PANTHER" id="PTHR31571:SF5">
    <property type="entry name" value="ALTERED INHERITANCE OF MITOCHONDRIA PROTEIN 6"/>
    <property type="match status" value="1"/>
</dbReference>
<dbReference type="InterPro" id="IPR017946">
    <property type="entry name" value="PLC-like_Pdiesterase_TIM-brl"/>
</dbReference>
<dbReference type="EMBL" id="ML977650">
    <property type="protein sequence ID" value="KAF1994863.1"/>
    <property type="molecule type" value="Genomic_DNA"/>
</dbReference>
<dbReference type="Proteomes" id="UP000799779">
    <property type="component" value="Unassembled WGS sequence"/>
</dbReference>
<dbReference type="OrthoDB" id="4153866at2759"/>
<sequence length="312" mass="34251">MFYPIIIASLLVGVFAAAIPDVSSTLQNILKNTDRSDKYTYPTDLTRGILPKPFHSHNDYWRDVPFYSGLSYGAISTEADVWLINGTLYVGHELSALTTSRTLESLYIAPILDTLHRQNPLTAFSPSPTKHGVFDTSSDQTLYLFIDLKTDGASTWAAVLSALEPLLKQGYLSTADGSTFTTGPVTIIGTGNTPLDPILSASPRYAFYDAHLPLLSTAESNITSAISPIASTNFDTSIGPVRSQAFNATQLEILRDQVKTAHEKGIKVRYWNQPEYPIGTRNAVWRILWDEGVDILNVDDLKAAAGFWEETG</sequence>
<evidence type="ECO:0000313" key="4">
    <source>
        <dbReference type="Proteomes" id="UP000799779"/>
    </source>
</evidence>
<organism evidence="3 4">
    <name type="scientific">Amniculicola lignicola CBS 123094</name>
    <dbReference type="NCBI Taxonomy" id="1392246"/>
    <lineage>
        <taxon>Eukaryota</taxon>
        <taxon>Fungi</taxon>
        <taxon>Dikarya</taxon>
        <taxon>Ascomycota</taxon>
        <taxon>Pezizomycotina</taxon>
        <taxon>Dothideomycetes</taxon>
        <taxon>Pleosporomycetidae</taxon>
        <taxon>Pleosporales</taxon>
        <taxon>Amniculicolaceae</taxon>
        <taxon>Amniculicola</taxon>
    </lineage>
</organism>
<evidence type="ECO:0000313" key="3">
    <source>
        <dbReference type="EMBL" id="KAF1994863.1"/>
    </source>
</evidence>
<feature type="signal peptide" evidence="2">
    <location>
        <begin position="1"/>
        <end position="16"/>
    </location>
</feature>
<reference evidence="3" key="1">
    <citation type="journal article" date="2020" name="Stud. Mycol.">
        <title>101 Dothideomycetes genomes: a test case for predicting lifestyles and emergence of pathogens.</title>
        <authorList>
            <person name="Haridas S."/>
            <person name="Albert R."/>
            <person name="Binder M."/>
            <person name="Bloem J."/>
            <person name="Labutti K."/>
            <person name="Salamov A."/>
            <person name="Andreopoulos B."/>
            <person name="Baker S."/>
            <person name="Barry K."/>
            <person name="Bills G."/>
            <person name="Bluhm B."/>
            <person name="Cannon C."/>
            <person name="Castanera R."/>
            <person name="Culley D."/>
            <person name="Daum C."/>
            <person name="Ezra D."/>
            <person name="Gonzalez J."/>
            <person name="Henrissat B."/>
            <person name="Kuo A."/>
            <person name="Liang C."/>
            <person name="Lipzen A."/>
            <person name="Lutzoni F."/>
            <person name="Magnuson J."/>
            <person name="Mondo S."/>
            <person name="Nolan M."/>
            <person name="Ohm R."/>
            <person name="Pangilinan J."/>
            <person name="Park H.-J."/>
            <person name="Ramirez L."/>
            <person name="Alfaro M."/>
            <person name="Sun H."/>
            <person name="Tritt A."/>
            <person name="Yoshinaga Y."/>
            <person name="Zwiers L.-H."/>
            <person name="Turgeon B."/>
            <person name="Goodwin S."/>
            <person name="Spatafora J."/>
            <person name="Crous P."/>
            <person name="Grigoriev I."/>
        </authorList>
    </citation>
    <scope>NUCLEOTIDE SEQUENCE</scope>
    <source>
        <strain evidence="3">CBS 123094</strain>
    </source>
</reference>
<accession>A0A6A5VZA5</accession>
<dbReference type="GO" id="GO:0006629">
    <property type="term" value="P:lipid metabolic process"/>
    <property type="evidence" value="ECO:0007669"/>
    <property type="project" value="InterPro"/>
</dbReference>
<comment type="similarity">
    <text evidence="1">Belongs to the AIM6 family.</text>
</comment>
<protein>
    <submittedName>
        <fullName evidence="3">Uncharacterized protein</fullName>
    </submittedName>
</protein>
<proteinExistence type="inferred from homology"/>
<dbReference type="PANTHER" id="PTHR31571">
    <property type="entry name" value="ALTERED INHERITANCE OF MITOCHONDRIA PROTEIN 6"/>
    <property type="match status" value="1"/>
</dbReference>
<dbReference type="InterPro" id="IPR051236">
    <property type="entry name" value="HAT_RTT109-like"/>
</dbReference>
<feature type="chain" id="PRO_5025685301" evidence="2">
    <location>
        <begin position="17"/>
        <end position="312"/>
    </location>
</feature>
<keyword evidence="4" id="KW-1185">Reference proteome</keyword>
<dbReference type="InterPro" id="IPR039559">
    <property type="entry name" value="AIM6_PI-PLC-like_dom"/>
</dbReference>
<dbReference type="AlphaFoldDB" id="A0A6A5VZA5"/>
<dbReference type="CDD" id="cd08577">
    <property type="entry name" value="PI-PLCc_GDPD_SF_unchar3"/>
    <property type="match status" value="1"/>
</dbReference>